<keyword evidence="3" id="KW-0687">Ribonucleoprotein</keyword>
<sequence>MRTQTLVKSAIFQVDATPFKQWYSQHYGVEIGRKKKPTTAAAKKEKEAHCCCCKEGSSCRGHAESLVFDISKNEWSVYLLSPSTTITTNKKLTSAIASTYYGDLGIEESDIFISDGAKCGISRLQWKMKVLRIREGSMCSDRVCYPYFGFTSLNISFGCLRCKKTTYFGLDMFVVGHVLGVCSWTYVNVLEVYMMYEHYSLLI</sequence>
<dbReference type="EMBL" id="JANAVB010037707">
    <property type="protein sequence ID" value="KAJ6801666.1"/>
    <property type="molecule type" value="Genomic_DNA"/>
</dbReference>
<evidence type="ECO:0000313" key="3">
    <source>
        <dbReference type="EMBL" id="KAJ6829569.1"/>
    </source>
</evidence>
<reference evidence="3" key="1">
    <citation type="journal article" date="2023" name="GigaByte">
        <title>Genome assembly of the bearded iris, Iris pallida Lam.</title>
        <authorList>
            <person name="Bruccoleri R.E."/>
            <person name="Oakeley E.J."/>
            <person name="Faust A.M.E."/>
            <person name="Altorfer M."/>
            <person name="Dessus-Babus S."/>
            <person name="Burckhardt D."/>
            <person name="Oertli M."/>
            <person name="Naumann U."/>
            <person name="Petersen F."/>
            <person name="Wong J."/>
        </authorList>
    </citation>
    <scope>NUCLEOTIDE SEQUENCE</scope>
    <source>
        <strain evidence="3">GSM-AAB239-AS_SAM_17_03QT</strain>
    </source>
</reference>
<comment type="caution">
    <text evidence="3">The sequence shown here is derived from an EMBL/GenBank/DDBJ whole genome shotgun (WGS) entry which is preliminary data.</text>
</comment>
<keyword evidence="3" id="KW-0689">Ribosomal protein</keyword>
<evidence type="ECO:0000313" key="4">
    <source>
        <dbReference type="Proteomes" id="UP001140949"/>
    </source>
</evidence>
<protein>
    <submittedName>
        <fullName evidence="3">40S ribosomal protein S8</fullName>
    </submittedName>
</protein>
<gene>
    <name evidence="2" type="ORF">M6B38_197155</name>
    <name evidence="3" type="ORF">M6B38_357390</name>
</gene>
<dbReference type="InterPro" id="IPR015421">
    <property type="entry name" value="PyrdxlP-dep_Trfase_major"/>
</dbReference>
<dbReference type="GO" id="GO:0005840">
    <property type="term" value="C:ribosome"/>
    <property type="evidence" value="ECO:0007669"/>
    <property type="project" value="UniProtKB-KW"/>
</dbReference>
<dbReference type="InterPro" id="IPR042563">
    <property type="entry name" value="Ribosomal_protein_eS8_euk"/>
</dbReference>
<dbReference type="GO" id="GO:0003735">
    <property type="term" value="F:structural constituent of ribosome"/>
    <property type="evidence" value="ECO:0007669"/>
    <property type="project" value="InterPro"/>
</dbReference>
<dbReference type="PANTHER" id="PTHR10394">
    <property type="entry name" value="40S RIBOSOMAL PROTEIN S8"/>
    <property type="match status" value="1"/>
</dbReference>
<dbReference type="Proteomes" id="UP001140949">
    <property type="component" value="Unassembled WGS sequence"/>
</dbReference>
<keyword evidence="4" id="KW-1185">Reference proteome</keyword>
<accession>A0AAX6GLA5</accession>
<organism evidence="3 4">
    <name type="scientific">Iris pallida</name>
    <name type="common">Sweet iris</name>
    <dbReference type="NCBI Taxonomy" id="29817"/>
    <lineage>
        <taxon>Eukaryota</taxon>
        <taxon>Viridiplantae</taxon>
        <taxon>Streptophyta</taxon>
        <taxon>Embryophyta</taxon>
        <taxon>Tracheophyta</taxon>
        <taxon>Spermatophyta</taxon>
        <taxon>Magnoliopsida</taxon>
        <taxon>Liliopsida</taxon>
        <taxon>Asparagales</taxon>
        <taxon>Iridaceae</taxon>
        <taxon>Iridoideae</taxon>
        <taxon>Irideae</taxon>
        <taxon>Iris</taxon>
    </lineage>
</organism>
<dbReference type="InterPro" id="IPR001047">
    <property type="entry name" value="Ribosomal_eS8"/>
</dbReference>
<feature type="transmembrane region" description="Helical" evidence="1">
    <location>
        <begin position="167"/>
        <end position="187"/>
    </location>
</feature>
<dbReference type="Gene3D" id="3.40.640.10">
    <property type="entry name" value="Type I PLP-dependent aspartate aminotransferase-like (Major domain)"/>
    <property type="match status" value="1"/>
</dbReference>
<name>A0AAX6GLA5_IRIPA</name>
<reference evidence="3" key="2">
    <citation type="submission" date="2023-04" db="EMBL/GenBank/DDBJ databases">
        <authorList>
            <person name="Bruccoleri R.E."/>
            <person name="Oakeley E.J."/>
            <person name="Faust A.-M."/>
            <person name="Dessus-Babus S."/>
            <person name="Altorfer M."/>
            <person name="Burckhardt D."/>
            <person name="Oertli M."/>
            <person name="Naumann U."/>
            <person name="Petersen F."/>
            <person name="Wong J."/>
        </authorList>
    </citation>
    <scope>NUCLEOTIDE SEQUENCE</scope>
    <source>
        <strain evidence="3">GSM-AAB239-AS_SAM_17_03QT</strain>
        <tissue evidence="3">Leaf</tissue>
    </source>
</reference>
<dbReference type="AlphaFoldDB" id="A0AAX6GLA5"/>
<evidence type="ECO:0000313" key="2">
    <source>
        <dbReference type="EMBL" id="KAJ6801666.1"/>
    </source>
</evidence>
<dbReference type="Gene3D" id="1.10.168.20">
    <property type="entry name" value="Ribosomal protein S8e, subdomain"/>
    <property type="match status" value="1"/>
</dbReference>
<keyword evidence="1" id="KW-1133">Transmembrane helix</keyword>
<keyword evidence="1" id="KW-0472">Membrane</keyword>
<keyword evidence="1" id="KW-0812">Transmembrane</keyword>
<proteinExistence type="predicted"/>
<dbReference type="GO" id="GO:0006412">
    <property type="term" value="P:translation"/>
    <property type="evidence" value="ECO:0007669"/>
    <property type="project" value="InterPro"/>
</dbReference>
<dbReference type="EMBL" id="JANAVB010018399">
    <property type="protein sequence ID" value="KAJ6829569.1"/>
    <property type="molecule type" value="Genomic_DNA"/>
</dbReference>
<evidence type="ECO:0000256" key="1">
    <source>
        <dbReference type="SAM" id="Phobius"/>
    </source>
</evidence>